<accession>A0AA95EXE1</accession>
<reference evidence="2" key="1">
    <citation type="submission" date="2023-03" db="EMBL/GenBank/DDBJ databases">
        <title>Andean soil-derived lignocellulolytic bacterial consortium as a source of novel taxa and putative plastic-active enzymes.</title>
        <authorList>
            <person name="Diaz-Garcia L."/>
            <person name="Chuvochina M."/>
            <person name="Feuerriegel G."/>
            <person name="Bunk B."/>
            <person name="Sproer C."/>
            <person name="Streit W.R."/>
            <person name="Rodriguez L.M."/>
            <person name="Overmann J."/>
            <person name="Jimenez D.J."/>
        </authorList>
    </citation>
    <scope>NUCLEOTIDE SEQUENCE</scope>
    <source>
        <strain evidence="2">MAG 2441</strain>
    </source>
</reference>
<dbReference type="InterPro" id="IPR000719">
    <property type="entry name" value="Prot_kinase_dom"/>
</dbReference>
<dbReference type="InterPro" id="IPR011009">
    <property type="entry name" value="Kinase-like_dom_sf"/>
</dbReference>
<dbReference type="Proteomes" id="UP001178662">
    <property type="component" value="Chromosome"/>
</dbReference>
<feature type="domain" description="Protein kinase" evidence="1">
    <location>
        <begin position="12"/>
        <end position="269"/>
    </location>
</feature>
<dbReference type="PANTHER" id="PTHR44167:SF24">
    <property type="entry name" value="SERINE_THREONINE-PROTEIN KINASE CHK2"/>
    <property type="match status" value="1"/>
</dbReference>
<dbReference type="SMART" id="SM00220">
    <property type="entry name" value="S_TKc"/>
    <property type="match status" value="1"/>
</dbReference>
<proteinExistence type="predicted"/>
<dbReference type="GO" id="GO:0004674">
    <property type="term" value="F:protein serine/threonine kinase activity"/>
    <property type="evidence" value="ECO:0007669"/>
    <property type="project" value="TreeGrafter"/>
</dbReference>
<dbReference type="InterPro" id="IPR008271">
    <property type="entry name" value="Ser/Thr_kinase_AS"/>
</dbReference>
<evidence type="ECO:0000313" key="2">
    <source>
        <dbReference type="EMBL" id="WEK53712.1"/>
    </source>
</evidence>
<protein>
    <submittedName>
        <fullName evidence="2">Protein kinase</fullName>
    </submittedName>
</protein>
<organism evidence="2 3">
    <name type="scientific">Candidatus Cohnella colombiensis</name>
    <dbReference type="NCBI Taxonomy" id="3121368"/>
    <lineage>
        <taxon>Bacteria</taxon>
        <taxon>Bacillati</taxon>
        <taxon>Bacillota</taxon>
        <taxon>Bacilli</taxon>
        <taxon>Bacillales</taxon>
        <taxon>Paenibacillaceae</taxon>
        <taxon>Cohnella</taxon>
    </lineage>
</organism>
<dbReference type="GO" id="GO:0005524">
    <property type="term" value="F:ATP binding"/>
    <property type="evidence" value="ECO:0007669"/>
    <property type="project" value="InterPro"/>
</dbReference>
<evidence type="ECO:0000313" key="3">
    <source>
        <dbReference type="Proteomes" id="UP001178662"/>
    </source>
</evidence>
<dbReference type="Pfam" id="PF00069">
    <property type="entry name" value="Pkinase"/>
    <property type="match status" value="1"/>
</dbReference>
<keyword evidence="3" id="KW-1185">Reference proteome</keyword>
<dbReference type="PROSITE" id="PS50011">
    <property type="entry name" value="PROTEIN_KINASE_DOM"/>
    <property type="match status" value="1"/>
</dbReference>
<dbReference type="SUPFAM" id="SSF56112">
    <property type="entry name" value="Protein kinase-like (PK-like)"/>
    <property type="match status" value="1"/>
</dbReference>
<dbReference type="EMBL" id="CP119317">
    <property type="protein sequence ID" value="WEK53712.1"/>
    <property type="molecule type" value="Genomic_DNA"/>
</dbReference>
<dbReference type="AlphaFoldDB" id="A0AA95EXE1"/>
<dbReference type="Gene3D" id="1.10.510.10">
    <property type="entry name" value="Transferase(Phosphotransferase) domain 1"/>
    <property type="match status" value="1"/>
</dbReference>
<dbReference type="PANTHER" id="PTHR44167">
    <property type="entry name" value="OVARIAN-SPECIFIC SERINE/THREONINE-PROTEIN KINASE LOK-RELATED"/>
    <property type="match status" value="1"/>
</dbReference>
<dbReference type="PROSITE" id="PS00108">
    <property type="entry name" value="PROTEIN_KINASE_ST"/>
    <property type="match status" value="1"/>
</dbReference>
<sequence length="269" mass="30592">MYDLAFDKPFKLKYLKTIYANESNESYFYEAFDDVEKRKVGVKVVTVQQKDLEAAKVEASVIHKFAGLTTQIPALYGTHYDARMGKFYLIMQLIEQGKTLREVQQSGGMIDVIDLLLKLCDILIPIHQSKYQHRDLKPENIMIKGRSVYLIDFNLSAAIPFKGEGTRKYQAPEQHRDMKGIGLDRVDLFALGIIGYELIQGKAPNFGIDYSAFPGEAGWEFFNPPSNEAMVPPKLIDVIMRCLSYAPKARYGDARELKQAIMQVRRGGH</sequence>
<gene>
    <name evidence="2" type="ORF">P0Y55_14160</name>
</gene>
<evidence type="ECO:0000259" key="1">
    <source>
        <dbReference type="PROSITE" id="PS50011"/>
    </source>
</evidence>
<keyword evidence="2" id="KW-0418">Kinase</keyword>
<keyword evidence="2" id="KW-0808">Transferase</keyword>
<name>A0AA95EXE1_9BACL</name>